<keyword evidence="8" id="KW-0243">Dynein</keyword>
<feature type="compositionally biased region" description="Low complexity" evidence="11">
    <location>
        <begin position="518"/>
        <end position="529"/>
    </location>
</feature>
<sequence>MTVPSSDTLSPTVIPTQTQSTTSVAPGQAIPTSEKDEIWSGILKGVASSKMVPTKNVLVLGDSSCGKSTLIHYLKHDPGPLTAKPENDDVTAAQTFGATPNNYAAVPVDQLDEDVTNTLALGYTFIDIKDEENEAMARLGMYQLGLAAPEYLPLLKFALSTDTLADALVIIALDWTRPWKFLESFQRWIDVLQHVIDEICKEDPAADSSWTRGKAVVDELREKIEHYLQTYTEPAANMVNGYTMVASTSTSSVPSTPTTNFMPQPSLVTTTTSADQVTLPLTQGSLTTNMGVPIVIVCCKSDSLAKLEKTQDYKEEQFDFIQQTLRCICMKYGAALFYTSTLYPYTFHNLRQYILHRLLTTPTKAYPFTLKAQVVERDSVMVPSGWDSWGKIRVLRDGFDCEGVHQGWEADLEAILDRQQPGVHGARGVYEEAIPDPEAEEQPLNISPPVTCEDEQTFFERHYDTLRPLRRPDGANGTKARAGSTATRPSVVGPIDMAQATLDLVEDDEGSAGRTGMAAAQAGPAASAAARHKDDRAKAMPPHIDTMQADAMGMGANGGLPAGADGASHQVIANFFQSLLLRKASSGGGSPTATSPGSPLPPATGDDGSAARRSNISRKEVHKELDRMRQQYVNKP</sequence>
<feature type="compositionally biased region" description="Polar residues" evidence="11">
    <location>
        <begin position="1"/>
        <end position="25"/>
    </location>
</feature>
<dbReference type="InterPro" id="IPR008467">
    <property type="entry name" value="Dynein1_light_intermed_chain"/>
</dbReference>
<keyword evidence="13" id="KW-1185">Reference proteome</keyword>
<evidence type="ECO:0000256" key="8">
    <source>
        <dbReference type="ARBA" id="ARBA00023017"/>
    </source>
</evidence>
<feature type="region of interest" description="Disordered" evidence="11">
    <location>
        <begin position="1"/>
        <end position="31"/>
    </location>
</feature>
<keyword evidence="5" id="KW-0493">Microtubule</keyword>
<dbReference type="OrthoDB" id="27603at2759"/>
<proteinExistence type="inferred from homology"/>
<evidence type="ECO:0000256" key="6">
    <source>
        <dbReference type="ARBA" id="ARBA00022741"/>
    </source>
</evidence>
<feature type="region of interest" description="Disordered" evidence="11">
    <location>
        <begin position="467"/>
        <end position="490"/>
    </location>
</feature>
<evidence type="ECO:0000256" key="5">
    <source>
        <dbReference type="ARBA" id="ARBA00022701"/>
    </source>
</evidence>
<protein>
    <submittedName>
        <fullName evidence="12">Dynein light intermediate chain-domain-containing protein</fullName>
    </submittedName>
</protein>
<evidence type="ECO:0000256" key="7">
    <source>
        <dbReference type="ARBA" id="ARBA00022840"/>
    </source>
</evidence>
<organism evidence="12 13">
    <name type="scientific">Syncephalastrum racemosum</name>
    <name type="common">Filamentous fungus</name>
    <dbReference type="NCBI Taxonomy" id="13706"/>
    <lineage>
        <taxon>Eukaryota</taxon>
        <taxon>Fungi</taxon>
        <taxon>Fungi incertae sedis</taxon>
        <taxon>Mucoromycota</taxon>
        <taxon>Mucoromycotina</taxon>
        <taxon>Mucoromycetes</taxon>
        <taxon>Mucorales</taxon>
        <taxon>Syncephalastraceae</taxon>
        <taxon>Syncephalastrum</taxon>
    </lineage>
</organism>
<dbReference type="Pfam" id="PF05783">
    <property type="entry name" value="DLIC"/>
    <property type="match status" value="3"/>
</dbReference>
<keyword evidence="7" id="KW-0067">ATP-binding</keyword>
<keyword evidence="3" id="KW-0813">Transport</keyword>
<dbReference type="PANTHER" id="PTHR12688:SF0">
    <property type="entry name" value="DYNEIN LIGHT INTERMEDIATE CHAIN"/>
    <property type="match status" value="1"/>
</dbReference>
<comment type="caution">
    <text evidence="12">The sequence shown here is derived from an EMBL/GenBank/DDBJ whole genome shotgun (WGS) entry which is preliminary data.</text>
</comment>
<evidence type="ECO:0000256" key="3">
    <source>
        <dbReference type="ARBA" id="ARBA00022448"/>
    </source>
</evidence>
<dbReference type="PANTHER" id="PTHR12688">
    <property type="entry name" value="DYNEIN LIGHT INTERMEDIATE CHAIN"/>
    <property type="match status" value="1"/>
</dbReference>
<comment type="subcellular location">
    <subcellularLocation>
        <location evidence="1">Cytoplasm</location>
        <location evidence="1">Cytoskeleton</location>
    </subcellularLocation>
</comment>
<dbReference type="InterPro" id="IPR027417">
    <property type="entry name" value="P-loop_NTPase"/>
</dbReference>
<evidence type="ECO:0000313" key="13">
    <source>
        <dbReference type="Proteomes" id="UP000242180"/>
    </source>
</evidence>
<evidence type="ECO:0000256" key="4">
    <source>
        <dbReference type="ARBA" id="ARBA00022490"/>
    </source>
</evidence>
<dbReference type="InterPro" id="IPR022780">
    <property type="entry name" value="Dynein_light_int_chain"/>
</dbReference>
<dbReference type="GO" id="GO:0005524">
    <property type="term" value="F:ATP binding"/>
    <property type="evidence" value="ECO:0007669"/>
    <property type="project" value="UniProtKB-KW"/>
</dbReference>
<dbReference type="GO" id="GO:0005868">
    <property type="term" value="C:cytoplasmic dynein complex"/>
    <property type="evidence" value="ECO:0007669"/>
    <property type="project" value="InterPro"/>
</dbReference>
<evidence type="ECO:0000256" key="9">
    <source>
        <dbReference type="ARBA" id="ARBA00023175"/>
    </source>
</evidence>
<reference evidence="12 13" key="1">
    <citation type="submission" date="2016-07" db="EMBL/GenBank/DDBJ databases">
        <title>Pervasive Adenine N6-methylation of Active Genes in Fungi.</title>
        <authorList>
            <consortium name="DOE Joint Genome Institute"/>
            <person name="Mondo S.J."/>
            <person name="Dannebaum R.O."/>
            <person name="Kuo R.C."/>
            <person name="Labutti K."/>
            <person name="Haridas S."/>
            <person name="Kuo A."/>
            <person name="Salamov A."/>
            <person name="Ahrendt S.R."/>
            <person name="Lipzen A."/>
            <person name="Sullivan W."/>
            <person name="Andreopoulos W.B."/>
            <person name="Clum A."/>
            <person name="Lindquist E."/>
            <person name="Daum C."/>
            <person name="Ramamoorthy G.K."/>
            <person name="Gryganskyi A."/>
            <person name="Culley D."/>
            <person name="Magnuson J.K."/>
            <person name="James T.Y."/>
            <person name="O'Malley M.A."/>
            <person name="Stajich J.E."/>
            <person name="Spatafora J.W."/>
            <person name="Visel A."/>
            <person name="Grigoriev I.V."/>
        </authorList>
    </citation>
    <scope>NUCLEOTIDE SEQUENCE [LARGE SCALE GENOMIC DNA]</scope>
    <source>
        <strain evidence="12 13">NRRL 2496</strain>
    </source>
</reference>
<feature type="compositionally biased region" description="Basic and acidic residues" evidence="11">
    <location>
        <begin position="617"/>
        <end position="629"/>
    </location>
</feature>
<dbReference type="GO" id="GO:0007018">
    <property type="term" value="P:microtubule-based movement"/>
    <property type="evidence" value="ECO:0007669"/>
    <property type="project" value="InterPro"/>
</dbReference>
<evidence type="ECO:0000256" key="11">
    <source>
        <dbReference type="SAM" id="MobiDB-lite"/>
    </source>
</evidence>
<evidence type="ECO:0000256" key="1">
    <source>
        <dbReference type="ARBA" id="ARBA00004245"/>
    </source>
</evidence>
<dbReference type="Gene3D" id="3.40.50.300">
    <property type="entry name" value="P-loop containing nucleotide triphosphate hydrolases"/>
    <property type="match status" value="1"/>
</dbReference>
<evidence type="ECO:0000256" key="10">
    <source>
        <dbReference type="ARBA" id="ARBA00023212"/>
    </source>
</evidence>
<evidence type="ECO:0000313" key="12">
    <source>
        <dbReference type="EMBL" id="ORY95878.1"/>
    </source>
</evidence>
<dbReference type="GO" id="GO:0035974">
    <property type="term" value="C:meiotic spindle pole body"/>
    <property type="evidence" value="ECO:0007669"/>
    <property type="project" value="TreeGrafter"/>
</dbReference>
<keyword evidence="6" id="KW-0547">Nucleotide-binding</keyword>
<dbReference type="EMBL" id="MCGN01000006">
    <property type="protein sequence ID" value="ORY95878.1"/>
    <property type="molecule type" value="Genomic_DNA"/>
</dbReference>
<dbReference type="AlphaFoldDB" id="A0A1X2HB75"/>
<keyword evidence="4" id="KW-0963">Cytoplasm</keyword>
<comment type="similarity">
    <text evidence="2">Belongs to the dynein light intermediate chain family.</text>
</comment>
<gene>
    <name evidence="12" type="ORF">BCR43DRAFT_493748</name>
</gene>
<dbReference type="OMA" id="WTRPWSF"/>
<accession>A0A1X2HB75</accession>
<dbReference type="Proteomes" id="UP000242180">
    <property type="component" value="Unassembled WGS sequence"/>
</dbReference>
<dbReference type="GO" id="GO:0045504">
    <property type="term" value="F:dynein heavy chain binding"/>
    <property type="evidence" value="ECO:0007669"/>
    <property type="project" value="TreeGrafter"/>
</dbReference>
<feature type="region of interest" description="Disordered" evidence="11">
    <location>
        <begin position="585"/>
        <end position="636"/>
    </location>
</feature>
<dbReference type="STRING" id="13706.A0A1X2HB75"/>
<name>A0A1X2HB75_SYNRA</name>
<dbReference type="GO" id="GO:0000226">
    <property type="term" value="P:microtubule cytoskeleton organization"/>
    <property type="evidence" value="ECO:0007669"/>
    <property type="project" value="TreeGrafter"/>
</dbReference>
<dbReference type="SUPFAM" id="SSF52540">
    <property type="entry name" value="P-loop containing nucleoside triphosphate hydrolases"/>
    <property type="match status" value="1"/>
</dbReference>
<feature type="region of interest" description="Disordered" evidence="11">
    <location>
        <begin position="508"/>
        <end position="536"/>
    </location>
</feature>
<evidence type="ECO:0000256" key="2">
    <source>
        <dbReference type="ARBA" id="ARBA00006831"/>
    </source>
</evidence>
<keyword evidence="9" id="KW-0505">Motor protein</keyword>
<keyword evidence="10" id="KW-0206">Cytoskeleton</keyword>
<dbReference type="GO" id="GO:0005874">
    <property type="term" value="C:microtubule"/>
    <property type="evidence" value="ECO:0007669"/>
    <property type="project" value="UniProtKB-KW"/>
</dbReference>
<dbReference type="InParanoid" id="A0A1X2HB75"/>